<dbReference type="GO" id="GO:0051879">
    <property type="term" value="F:Hsp90 protein binding"/>
    <property type="evidence" value="ECO:0007669"/>
    <property type="project" value="TreeGrafter"/>
</dbReference>
<dbReference type="InterPro" id="IPR013105">
    <property type="entry name" value="TPR_2"/>
</dbReference>
<dbReference type="GO" id="GO:0034587">
    <property type="term" value="P:piRNA processing"/>
    <property type="evidence" value="ECO:0007669"/>
    <property type="project" value="TreeGrafter"/>
</dbReference>
<dbReference type="PROSITE" id="PS50293">
    <property type="entry name" value="TPR_REGION"/>
    <property type="match status" value="1"/>
</dbReference>
<protein>
    <submittedName>
        <fullName evidence="4">Jg26343 protein</fullName>
    </submittedName>
</protein>
<dbReference type="Pfam" id="PF07719">
    <property type="entry name" value="TPR_2"/>
    <property type="match status" value="1"/>
</dbReference>
<dbReference type="EMBL" id="CAKXAJ010004364">
    <property type="protein sequence ID" value="CAH2208721.1"/>
    <property type="molecule type" value="Genomic_DNA"/>
</dbReference>
<feature type="repeat" description="TPR" evidence="3">
    <location>
        <begin position="99"/>
        <end position="132"/>
    </location>
</feature>
<gene>
    <name evidence="4" type="primary">jg26343</name>
    <name evidence="4" type="ORF">PAEG_LOCUS1263</name>
</gene>
<name>A0A8S4QK19_9NEOP</name>
<dbReference type="Gene3D" id="1.25.40.10">
    <property type="entry name" value="Tetratricopeptide repeat domain"/>
    <property type="match status" value="1"/>
</dbReference>
<evidence type="ECO:0000256" key="3">
    <source>
        <dbReference type="PROSITE-ProRule" id="PRU00339"/>
    </source>
</evidence>
<evidence type="ECO:0000256" key="2">
    <source>
        <dbReference type="ARBA" id="ARBA00022803"/>
    </source>
</evidence>
<dbReference type="InterPro" id="IPR019734">
    <property type="entry name" value="TPR_rpt"/>
</dbReference>
<sequence length="243" mass="28107">MEDQKKFEVTLKTVTSLHAHAKHLFSKKKYALAIKDYQQSISILNISQTKSENEENEVKRLKVNSYINLAVCYYKLNKPKYILNMLQSLDYIIDVEKHCKALFYYGRAYEMLGKHDDAVVYYKKALKLEPKNNEIGNALANVDKYNVKSAEKEKELWQNAFQSGPEKKKLVYNVDEEFKNDVLEMCQSLEGRNEYSKFDLPNGLTKDEVEFIKDLCSNFKGLTVIEEGEGSKKKASVVKKMLG</sequence>
<keyword evidence="5" id="KW-1185">Reference proteome</keyword>
<organism evidence="4 5">
    <name type="scientific">Pararge aegeria aegeria</name>
    <dbReference type="NCBI Taxonomy" id="348720"/>
    <lineage>
        <taxon>Eukaryota</taxon>
        <taxon>Metazoa</taxon>
        <taxon>Ecdysozoa</taxon>
        <taxon>Arthropoda</taxon>
        <taxon>Hexapoda</taxon>
        <taxon>Insecta</taxon>
        <taxon>Pterygota</taxon>
        <taxon>Neoptera</taxon>
        <taxon>Endopterygota</taxon>
        <taxon>Lepidoptera</taxon>
        <taxon>Glossata</taxon>
        <taxon>Ditrysia</taxon>
        <taxon>Papilionoidea</taxon>
        <taxon>Nymphalidae</taxon>
        <taxon>Satyrinae</taxon>
        <taxon>Satyrini</taxon>
        <taxon>Parargina</taxon>
        <taxon>Pararge</taxon>
    </lineage>
</organism>
<reference evidence="4" key="1">
    <citation type="submission" date="2022-03" db="EMBL/GenBank/DDBJ databases">
        <authorList>
            <person name="Lindestad O."/>
        </authorList>
    </citation>
    <scope>NUCLEOTIDE SEQUENCE</scope>
</reference>
<dbReference type="PROSITE" id="PS50005">
    <property type="entry name" value="TPR"/>
    <property type="match status" value="1"/>
</dbReference>
<dbReference type="GO" id="GO:0005737">
    <property type="term" value="C:cytoplasm"/>
    <property type="evidence" value="ECO:0007669"/>
    <property type="project" value="TreeGrafter"/>
</dbReference>
<dbReference type="SUPFAM" id="SSF48452">
    <property type="entry name" value="TPR-like"/>
    <property type="match status" value="1"/>
</dbReference>
<dbReference type="Proteomes" id="UP000838756">
    <property type="component" value="Unassembled WGS sequence"/>
</dbReference>
<proteinExistence type="predicted"/>
<evidence type="ECO:0000313" key="4">
    <source>
        <dbReference type="EMBL" id="CAH2208721.1"/>
    </source>
</evidence>
<dbReference type="PANTHER" id="PTHR46674:SF1">
    <property type="entry name" value="INACTIVE PEPTIDYL-PROLYL CIS-TRANS ISOMERASE FKBP6"/>
    <property type="match status" value="1"/>
</dbReference>
<dbReference type="InterPro" id="IPR042282">
    <property type="entry name" value="FKBP6/shu"/>
</dbReference>
<dbReference type="InterPro" id="IPR011990">
    <property type="entry name" value="TPR-like_helical_dom_sf"/>
</dbReference>
<evidence type="ECO:0000256" key="1">
    <source>
        <dbReference type="ARBA" id="ARBA00022737"/>
    </source>
</evidence>
<dbReference type="AlphaFoldDB" id="A0A8S4QK19"/>
<accession>A0A8S4QK19</accession>
<dbReference type="GO" id="GO:0007283">
    <property type="term" value="P:spermatogenesis"/>
    <property type="evidence" value="ECO:0007669"/>
    <property type="project" value="TreeGrafter"/>
</dbReference>
<evidence type="ECO:0000313" key="5">
    <source>
        <dbReference type="Proteomes" id="UP000838756"/>
    </source>
</evidence>
<dbReference type="OrthoDB" id="8116123at2759"/>
<keyword evidence="1" id="KW-0677">Repeat</keyword>
<dbReference type="PANTHER" id="PTHR46674">
    <property type="entry name" value="INACTIVE PEPTIDYL-PROLYL CIS-TRANS ISOMERASE FKBP6"/>
    <property type="match status" value="1"/>
</dbReference>
<dbReference type="SMART" id="SM00028">
    <property type="entry name" value="TPR"/>
    <property type="match status" value="2"/>
</dbReference>
<comment type="caution">
    <text evidence="4">The sequence shown here is derived from an EMBL/GenBank/DDBJ whole genome shotgun (WGS) entry which is preliminary data.</text>
</comment>
<keyword evidence="2 3" id="KW-0802">TPR repeat</keyword>